<dbReference type="GO" id="GO:0022857">
    <property type="term" value="F:transmembrane transporter activity"/>
    <property type="evidence" value="ECO:0007669"/>
    <property type="project" value="InterPro"/>
</dbReference>
<keyword evidence="6 7" id="KW-0472">Membrane</keyword>
<proteinExistence type="inferred from homology"/>
<dbReference type="PANTHER" id="PTHR14233:SF4">
    <property type="entry name" value="SOLUTE CARRIER FAMILY 35 MEMBER F2"/>
    <property type="match status" value="1"/>
</dbReference>
<evidence type="ECO:0000256" key="1">
    <source>
        <dbReference type="ARBA" id="ARBA00004141"/>
    </source>
</evidence>
<feature type="transmembrane region" description="Helical" evidence="7">
    <location>
        <begin position="56"/>
        <end position="77"/>
    </location>
</feature>
<comment type="caution">
    <text evidence="8">The sequence shown here is derived from an EMBL/GenBank/DDBJ whole genome shotgun (WGS) entry which is preliminary data.</text>
</comment>
<feature type="transmembrane region" description="Helical" evidence="7">
    <location>
        <begin position="120"/>
        <end position="138"/>
    </location>
</feature>
<dbReference type="EMBL" id="BDIP01003565">
    <property type="protein sequence ID" value="GIQ87863.1"/>
    <property type="molecule type" value="Genomic_DNA"/>
</dbReference>
<comment type="similarity">
    <text evidence="2">Belongs to the SLC35F solute transporter family.</text>
</comment>
<reference evidence="8 9" key="1">
    <citation type="journal article" date="2018" name="PLoS ONE">
        <title>The draft genome of Kipferlia bialata reveals reductive genome evolution in fornicate parasites.</title>
        <authorList>
            <person name="Tanifuji G."/>
            <person name="Takabayashi S."/>
            <person name="Kume K."/>
            <person name="Takagi M."/>
            <person name="Nakayama T."/>
            <person name="Kamikawa R."/>
            <person name="Inagaki Y."/>
            <person name="Hashimoto T."/>
        </authorList>
    </citation>
    <scope>NUCLEOTIDE SEQUENCE [LARGE SCALE GENOMIC DNA]</scope>
    <source>
        <strain evidence="8">NY0173</strain>
    </source>
</reference>
<organism evidence="8 9">
    <name type="scientific">Kipferlia bialata</name>
    <dbReference type="NCBI Taxonomy" id="797122"/>
    <lineage>
        <taxon>Eukaryota</taxon>
        <taxon>Metamonada</taxon>
        <taxon>Carpediemonas-like organisms</taxon>
        <taxon>Kipferlia</taxon>
    </lineage>
</organism>
<dbReference type="SUPFAM" id="SSF103481">
    <property type="entry name" value="Multidrug resistance efflux transporter EmrE"/>
    <property type="match status" value="1"/>
</dbReference>
<gene>
    <name evidence="8" type="ORF">KIPB_009994</name>
</gene>
<protein>
    <submittedName>
        <fullName evidence="8">Solute carrier family 35 member SLC35F1/F2/F6</fullName>
    </submittedName>
</protein>
<dbReference type="Proteomes" id="UP000265618">
    <property type="component" value="Unassembled WGS sequence"/>
</dbReference>
<keyword evidence="4 7" id="KW-0812">Transmembrane</keyword>
<dbReference type="Pfam" id="PF06027">
    <property type="entry name" value="SLC35F"/>
    <property type="match status" value="1"/>
</dbReference>
<name>A0A9K3D4R3_9EUKA</name>
<feature type="transmembrane region" description="Helical" evidence="7">
    <location>
        <begin position="220"/>
        <end position="241"/>
    </location>
</feature>
<feature type="transmembrane region" description="Helical" evidence="7">
    <location>
        <begin position="89"/>
        <end position="108"/>
    </location>
</feature>
<evidence type="ECO:0000256" key="3">
    <source>
        <dbReference type="ARBA" id="ARBA00022448"/>
    </source>
</evidence>
<comment type="subcellular location">
    <subcellularLocation>
        <location evidence="1">Membrane</location>
        <topology evidence="1">Multi-pass membrane protein</topology>
    </subcellularLocation>
</comment>
<dbReference type="OrthoDB" id="429955at2759"/>
<evidence type="ECO:0000256" key="5">
    <source>
        <dbReference type="ARBA" id="ARBA00022989"/>
    </source>
</evidence>
<evidence type="ECO:0000256" key="2">
    <source>
        <dbReference type="ARBA" id="ARBA00007863"/>
    </source>
</evidence>
<dbReference type="GO" id="GO:0016020">
    <property type="term" value="C:membrane"/>
    <property type="evidence" value="ECO:0007669"/>
    <property type="project" value="UniProtKB-SubCell"/>
</dbReference>
<keyword evidence="9" id="KW-1185">Reference proteome</keyword>
<dbReference type="InterPro" id="IPR037185">
    <property type="entry name" value="EmrE-like"/>
</dbReference>
<feature type="transmembrane region" description="Helical" evidence="7">
    <location>
        <begin position="144"/>
        <end position="164"/>
    </location>
</feature>
<evidence type="ECO:0000256" key="4">
    <source>
        <dbReference type="ARBA" id="ARBA00022692"/>
    </source>
</evidence>
<dbReference type="PANTHER" id="PTHR14233">
    <property type="entry name" value="DUF914-RELATED"/>
    <property type="match status" value="1"/>
</dbReference>
<dbReference type="AlphaFoldDB" id="A0A9K3D4R3"/>
<accession>A0A9K3D4R3</accession>
<evidence type="ECO:0000313" key="8">
    <source>
        <dbReference type="EMBL" id="GIQ87863.1"/>
    </source>
</evidence>
<sequence length="337" mass="36454">MVIVDSIGESFSTSQSWLTYVCLSLWLVPRFSAQGRERFRKHRQTRTGESLPSQRLYGVWWHYMILAFLDVEANFIVVKAYKYTSVSSVMALTCFSIPTSVALAVLIFHRRFSASHMVGIAVALLGMAIIILIAASAVDTGTLSLSVGSTALLGDILALVAAALYGFNNTMQELLVTRFDRHEFLGLLGVFGALIGGVQACVTEMPTLLPLIPTLPASAVYAWLGFTLVLVIQYSVTPVLLTLTSATFLNLSLLATNVWGVLFDYVFFGNQARWVNGVALLFIVGGLVIYLMQEEGGKGEGGAVVGSAPESEYVTMSPIYGEGEGERVCVGEVPLEV</sequence>
<evidence type="ECO:0000313" key="9">
    <source>
        <dbReference type="Proteomes" id="UP000265618"/>
    </source>
</evidence>
<keyword evidence="3" id="KW-0813">Transport</keyword>
<dbReference type="InterPro" id="IPR009262">
    <property type="entry name" value="SLC35_F1/F2/F6"/>
</dbReference>
<feature type="transmembrane region" description="Helical" evidence="7">
    <location>
        <begin position="248"/>
        <end position="268"/>
    </location>
</feature>
<evidence type="ECO:0000256" key="7">
    <source>
        <dbReference type="SAM" id="Phobius"/>
    </source>
</evidence>
<evidence type="ECO:0000256" key="6">
    <source>
        <dbReference type="ARBA" id="ARBA00023136"/>
    </source>
</evidence>
<feature type="transmembrane region" description="Helical" evidence="7">
    <location>
        <begin position="17"/>
        <end position="35"/>
    </location>
</feature>
<keyword evidence="5 7" id="KW-1133">Transmembrane helix</keyword>
<feature type="transmembrane region" description="Helical" evidence="7">
    <location>
        <begin position="184"/>
        <end position="200"/>
    </location>
</feature>
<dbReference type="InterPro" id="IPR052221">
    <property type="entry name" value="SLC35F_Transporter"/>
</dbReference>
<feature type="transmembrane region" description="Helical" evidence="7">
    <location>
        <begin position="274"/>
        <end position="292"/>
    </location>
</feature>